<dbReference type="CDD" id="cd11058">
    <property type="entry name" value="CYP60B-like"/>
    <property type="match status" value="1"/>
</dbReference>
<evidence type="ECO:0000313" key="10">
    <source>
        <dbReference type="Proteomes" id="UP000002499"/>
    </source>
</evidence>
<protein>
    <submittedName>
        <fullName evidence="9">Benzoate 4-monooxygenase cytochrome P450, putative</fullName>
    </submittedName>
</protein>
<dbReference type="InterPro" id="IPR036396">
    <property type="entry name" value="Cyt_P450_sf"/>
</dbReference>
<dbReference type="PANTHER" id="PTHR24305">
    <property type="entry name" value="CYTOCHROME P450"/>
    <property type="match status" value="1"/>
</dbReference>
<comment type="similarity">
    <text evidence="2 7">Belongs to the cytochrome P450 family.</text>
</comment>
<dbReference type="EMBL" id="GL698470">
    <property type="protein sequence ID" value="EFY93697.1"/>
    <property type="molecule type" value="Genomic_DNA"/>
</dbReference>
<dbReference type="eggNOG" id="KOG0158">
    <property type="taxonomic scope" value="Eukaryota"/>
</dbReference>
<evidence type="ECO:0000256" key="4">
    <source>
        <dbReference type="ARBA" id="ARBA00022723"/>
    </source>
</evidence>
<gene>
    <name evidence="9" type="ORF">MAC_00188</name>
</gene>
<sequence length="500" mass="55758">MAANSKWEADIWGAVLTHQVLSVSAVLWTLIFVTCLHFLRNIYFHPLSKHSGPRLWAATRLPWCWNQYRGDLSRRLQELHKQYGAVVRVAPDEISYISATAWKTIYGQRSVEMPKDPNFSLLTPSGVQNVLTADRKTHARQRRLLSHAFSEKALREQEPILQTYCTKLCAQLEESCRSGPVDLFDWYTFATFDLVGDLAFGKSFGCLEAGMASPFVESIKTGSQELMVNQMLRYYRVMFLRPLFALLGPSNMAGSRAANMRRAAETVRARLARGPTADRKDVWHHVLSHIAEHEGGIHDTKTTMSEAEMYANAFSISIAGSEGTATALSGATFLLLRHPDAYRRAVDEIRSTFATEADITASNMAGKLAFLDAVLNEAMRLYPPVPITLPRRVPANGEVIDGCFVPAGYTVGVNHLACYRSDSNFEDAGKFRPERWLDESGNDAGESFKPFSHGPRACLGKNLAWAELRLILGHEGPVAKVFFMHYALRSPSSLRIPSAI</sequence>
<reference evidence="9 10" key="1">
    <citation type="journal article" date="2011" name="PLoS Genet.">
        <title>Genome sequencing and comparative transcriptomics of the model entomopathogenic fungi Metarhizium anisopliae and M. acridum.</title>
        <authorList>
            <person name="Gao Q."/>
            <person name="Jin K."/>
            <person name="Ying S.H."/>
            <person name="Zhang Y."/>
            <person name="Xiao G."/>
            <person name="Shang Y."/>
            <person name="Duan Z."/>
            <person name="Hu X."/>
            <person name="Xie X.Q."/>
            <person name="Zhou G."/>
            <person name="Peng G."/>
            <person name="Luo Z."/>
            <person name="Huang W."/>
            <person name="Wang B."/>
            <person name="Fang W."/>
            <person name="Wang S."/>
            <person name="Zhong Y."/>
            <person name="Ma L.J."/>
            <person name="St Leger R.J."/>
            <person name="Zhao G.P."/>
            <person name="Pei Y."/>
            <person name="Feng M.G."/>
            <person name="Xia Y."/>
            <person name="Wang C."/>
        </authorList>
    </citation>
    <scope>NUCLEOTIDE SEQUENCE [LARGE SCALE GENOMIC DNA]</scope>
    <source>
        <strain evidence="9 10">CQMa 102</strain>
    </source>
</reference>
<keyword evidence="8" id="KW-0472">Membrane</keyword>
<dbReference type="SUPFAM" id="SSF48264">
    <property type="entry name" value="Cytochrome P450"/>
    <property type="match status" value="1"/>
</dbReference>
<dbReference type="OMA" id="QNMQRVI"/>
<evidence type="ECO:0000256" key="6">
    <source>
        <dbReference type="PIRSR" id="PIRSR602401-1"/>
    </source>
</evidence>
<keyword evidence="3 6" id="KW-0349">Heme</keyword>
<dbReference type="InterPro" id="IPR050121">
    <property type="entry name" value="Cytochrome_P450_monoxygenase"/>
</dbReference>
<dbReference type="GO" id="GO:0020037">
    <property type="term" value="F:heme binding"/>
    <property type="evidence" value="ECO:0007669"/>
    <property type="project" value="InterPro"/>
</dbReference>
<evidence type="ECO:0000256" key="3">
    <source>
        <dbReference type="ARBA" id="ARBA00022617"/>
    </source>
</evidence>
<keyword evidence="5 6" id="KW-0408">Iron</keyword>
<dbReference type="STRING" id="655827.E9DR19"/>
<keyword evidence="7 9" id="KW-0503">Monooxygenase</keyword>
<evidence type="ECO:0000256" key="8">
    <source>
        <dbReference type="SAM" id="Phobius"/>
    </source>
</evidence>
<dbReference type="GO" id="GO:0005506">
    <property type="term" value="F:iron ion binding"/>
    <property type="evidence" value="ECO:0007669"/>
    <property type="project" value="InterPro"/>
</dbReference>
<dbReference type="PRINTS" id="PR00463">
    <property type="entry name" value="EP450I"/>
</dbReference>
<dbReference type="InterPro" id="IPR017972">
    <property type="entry name" value="Cyt_P450_CS"/>
</dbReference>
<dbReference type="GO" id="GO:0016705">
    <property type="term" value="F:oxidoreductase activity, acting on paired donors, with incorporation or reduction of molecular oxygen"/>
    <property type="evidence" value="ECO:0007669"/>
    <property type="project" value="InterPro"/>
</dbReference>
<dbReference type="Pfam" id="PF00067">
    <property type="entry name" value="p450"/>
    <property type="match status" value="1"/>
</dbReference>
<dbReference type="PANTHER" id="PTHR24305:SF210">
    <property type="entry name" value="CYTOCHROME P450 MONOOXYGENASE ASQL-RELATED"/>
    <property type="match status" value="1"/>
</dbReference>
<dbReference type="Proteomes" id="UP000002499">
    <property type="component" value="Unassembled WGS sequence"/>
</dbReference>
<keyword evidence="7" id="KW-0560">Oxidoreductase</keyword>
<keyword evidence="10" id="KW-1185">Reference proteome</keyword>
<evidence type="ECO:0000256" key="1">
    <source>
        <dbReference type="ARBA" id="ARBA00001971"/>
    </source>
</evidence>
<dbReference type="PROSITE" id="PS00086">
    <property type="entry name" value="CYTOCHROME_P450"/>
    <property type="match status" value="1"/>
</dbReference>
<dbReference type="PRINTS" id="PR00385">
    <property type="entry name" value="P450"/>
</dbReference>
<accession>E9DR19</accession>
<dbReference type="GO" id="GO:0004497">
    <property type="term" value="F:monooxygenase activity"/>
    <property type="evidence" value="ECO:0007669"/>
    <property type="project" value="UniProtKB-KW"/>
</dbReference>
<dbReference type="OrthoDB" id="1470350at2759"/>
<keyword evidence="4 6" id="KW-0479">Metal-binding</keyword>
<keyword evidence="8" id="KW-0812">Transmembrane</keyword>
<keyword evidence="8" id="KW-1133">Transmembrane helix</keyword>
<evidence type="ECO:0000313" key="9">
    <source>
        <dbReference type="EMBL" id="EFY93697.1"/>
    </source>
</evidence>
<evidence type="ECO:0000256" key="7">
    <source>
        <dbReference type="RuleBase" id="RU000461"/>
    </source>
</evidence>
<dbReference type="HOGENOM" id="CLU_001570_14_11_1"/>
<feature type="transmembrane region" description="Helical" evidence="8">
    <location>
        <begin position="20"/>
        <end position="39"/>
    </location>
</feature>
<evidence type="ECO:0000256" key="5">
    <source>
        <dbReference type="ARBA" id="ARBA00023004"/>
    </source>
</evidence>
<dbReference type="InterPro" id="IPR002401">
    <property type="entry name" value="Cyt_P450_E_grp-I"/>
</dbReference>
<dbReference type="InParanoid" id="E9DR19"/>
<dbReference type="AlphaFoldDB" id="E9DR19"/>
<organism evidence="10">
    <name type="scientific">Metarhizium acridum (strain CQMa 102)</name>
    <dbReference type="NCBI Taxonomy" id="655827"/>
    <lineage>
        <taxon>Eukaryota</taxon>
        <taxon>Fungi</taxon>
        <taxon>Dikarya</taxon>
        <taxon>Ascomycota</taxon>
        <taxon>Pezizomycotina</taxon>
        <taxon>Sordariomycetes</taxon>
        <taxon>Hypocreomycetidae</taxon>
        <taxon>Hypocreales</taxon>
        <taxon>Clavicipitaceae</taxon>
        <taxon>Metarhizium</taxon>
    </lineage>
</organism>
<name>E9DR19_METAQ</name>
<feature type="binding site" description="axial binding residue" evidence="6">
    <location>
        <position position="458"/>
    </location>
    <ligand>
        <name>heme</name>
        <dbReference type="ChEBI" id="CHEBI:30413"/>
    </ligand>
    <ligandPart>
        <name>Fe</name>
        <dbReference type="ChEBI" id="CHEBI:18248"/>
    </ligandPart>
</feature>
<comment type="cofactor">
    <cofactor evidence="1 6">
        <name>heme</name>
        <dbReference type="ChEBI" id="CHEBI:30413"/>
    </cofactor>
</comment>
<dbReference type="InterPro" id="IPR001128">
    <property type="entry name" value="Cyt_P450"/>
</dbReference>
<dbReference type="Gene3D" id="1.10.630.10">
    <property type="entry name" value="Cytochrome P450"/>
    <property type="match status" value="1"/>
</dbReference>
<proteinExistence type="inferred from homology"/>
<evidence type="ECO:0000256" key="2">
    <source>
        <dbReference type="ARBA" id="ARBA00010617"/>
    </source>
</evidence>